<dbReference type="InterPro" id="IPR036397">
    <property type="entry name" value="RNaseH_sf"/>
</dbReference>
<gene>
    <name evidence="1" type="ORF">AVEN_115949_1</name>
</gene>
<organism evidence="1 2">
    <name type="scientific">Araneus ventricosus</name>
    <name type="common">Orbweaver spider</name>
    <name type="synonym">Epeira ventricosa</name>
    <dbReference type="NCBI Taxonomy" id="182803"/>
    <lineage>
        <taxon>Eukaryota</taxon>
        <taxon>Metazoa</taxon>
        <taxon>Ecdysozoa</taxon>
        <taxon>Arthropoda</taxon>
        <taxon>Chelicerata</taxon>
        <taxon>Arachnida</taxon>
        <taxon>Araneae</taxon>
        <taxon>Araneomorphae</taxon>
        <taxon>Entelegynae</taxon>
        <taxon>Araneoidea</taxon>
        <taxon>Araneidae</taxon>
        <taxon>Araneus</taxon>
    </lineage>
</organism>
<keyword evidence="2" id="KW-1185">Reference proteome</keyword>
<evidence type="ECO:0000313" key="1">
    <source>
        <dbReference type="EMBL" id="GBN06817.1"/>
    </source>
</evidence>
<dbReference type="GO" id="GO:0003676">
    <property type="term" value="F:nucleic acid binding"/>
    <property type="evidence" value="ECO:0007669"/>
    <property type="project" value="InterPro"/>
</dbReference>
<name>A0A4Y2KYY0_ARAVE</name>
<evidence type="ECO:0000313" key="2">
    <source>
        <dbReference type="Proteomes" id="UP000499080"/>
    </source>
</evidence>
<dbReference type="EMBL" id="BGPR01005103">
    <property type="protein sequence ID" value="GBN06817.1"/>
    <property type="molecule type" value="Genomic_DNA"/>
</dbReference>
<proteinExistence type="predicted"/>
<dbReference type="AlphaFoldDB" id="A0A4Y2KYY0"/>
<dbReference type="Gene3D" id="3.30.420.10">
    <property type="entry name" value="Ribonuclease H-like superfamily/Ribonuclease H"/>
    <property type="match status" value="1"/>
</dbReference>
<dbReference type="PANTHER" id="PTHR47326:SF1">
    <property type="entry name" value="HTH PSQ-TYPE DOMAIN-CONTAINING PROTEIN"/>
    <property type="match status" value="1"/>
</dbReference>
<dbReference type="OrthoDB" id="6513831at2759"/>
<protein>
    <submittedName>
        <fullName evidence="1">Uncharacterized protein</fullName>
    </submittedName>
</protein>
<accession>A0A4Y2KYY0</accession>
<reference evidence="1 2" key="1">
    <citation type="journal article" date="2019" name="Sci. Rep.">
        <title>Orb-weaving spider Araneus ventricosus genome elucidates the spidroin gene catalogue.</title>
        <authorList>
            <person name="Kono N."/>
            <person name="Nakamura H."/>
            <person name="Ohtoshi R."/>
            <person name="Moran D.A.P."/>
            <person name="Shinohara A."/>
            <person name="Yoshida Y."/>
            <person name="Fujiwara M."/>
            <person name="Mori M."/>
            <person name="Tomita M."/>
            <person name="Arakawa K."/>
        </authorList>
    </citation>
    <scope>NUCLEOTIDE SEQUENCE [LARGE SCALE GENOMIC DNA]</scope>
</reference>
<dbReference type="Proteomes" id="UP000499080">
    <property type="component" value="Unassembled WGS sequence"/>
</dbReference>
<sequence>MEYSGRCIRRGGPVLWPSLSPDLTPLDFFLWDHLKELVYRDVVTTQMDLVARLHAACTSVDHAMLQRVMTAIPRRSQACLDMHGRHYERLL</sequence>
<comment type="caution">
    <text evidence="1">The sequence shown here is derived from an EMBL/GenBank/DDBJ whole genome shotgun (WGS) entry which is preliminary data.</text>
</comment>
<dbReference type="PANTHER" id="PTHR47326">
    <property type="entry name" value="TRANSPOSABLE ELEMENT TC3 TRANSPOSASE-LIKE PROTEIN"/>
    <property type="match status" value="1"/>
</dbReference>